<dbReference type="InParanoid" id="A0A165FBF0"/>
<keyword evidence="11" id="KW-1185">Reference proteome</keyword>
<evidence type="ECO:0000256" key="5">
    <source>
        <dbReference type="ARBA" id="ARBA00036824"/>
    </source>
</evidence>
<dbReference type="InterPro" id="IPR001547">
    <property type="entry name" value="Glyco_hydro_5"/>
</dbReference>
<evidence type="ECO:0000313" key="10">
    <source>
        <dbReference type="EMBL" id="KZT08711.1"/>
    </source>
</evidence>
<dbReference type="AlphaFoldDB" id="A0A165FBF0"/>
<dbReference type="Pfam" id="PF00150">
    <property type="entry name" value="Cellulase"/>
    <property type="match status" value="1"/>
</dbReference>
<dbReference type="FunCoup" id="A0A165FBF0">
    <property type="interactions" value="29"/>
</dbReference>
<evidence type="ECO:0000259" key="9">
    <source>
        <dbReference type="Pfam" id="PF00150"/>
    </source>
</evidence>
<keyword evidence="8" id="KW-0732">Signal</keyword>
<evidence type="ECO:0000256" key="6">
    <source>
        <dbReference type="ARBA" id="ARBA00038929"/>
    </source>
</evidence>
<sequence length="424" mass="46973">MRLSWRPATSLSLLALLSPLVLGDNPINPGFAYGSETVRGVNLGGWLLLEPWITPSLFDNTGNENIVDEWTFCELQDTATATAVLQNHWNTWITEQDLVDIAAAGLNHVRLPIGYWAFEVGPGEPYIQGQVQYLNDAVSWAGNQGLKVIVDLHGAPGSQNGFDNSGHRMSYPEWQSKSTNVQRTDSAIKTIASMFANIPQVVSIIAPLNEPAGYDGSTVMTALTQYYYDSYGNIRYPYGTSQESNTVVLLHDAFQPLSHWSGFMQPPNWQGVAMDTHIYQMFSQAEVEYSYSQHISAACDYWSTLSGFDLWLIVGEWTPAATDCAPYLNGLGVGSRYDGTYPGSTYVGSCDGLTGSASTFSSEYKTFLRQYWEAQAITFSSAAQGWLQWTWKAENADEWSYQAGLANGWIPQNPTDYMYPNICS</sequence>
<evidence type="ECO:0000256" key="4">
    <source>
        <dbReference type="ARBA" id="ARBA00023316"/>
    </source>
</evidence>
<dbReference type="GO" id="GO:0005576">
    <property type="term" value="C:extracellular region"/>
    <property type="evidence" value="ECO:0007669"/>
    <property type="project" value="TreeGrafter"/>
</dbReference>
<dbReference type="EMBL" id="KV427614">
    <property type="protein sequence ID" value="KZT08711.1"/>
    <property type="molecule type" value="Genomic_DNA"/>
</dbReference>
<dbReference type="GeneID" id="63825480"/>
<dbReference type="SUPFAM" id="SSF51445">
    <property type="entry name" value="(Trans)glycosidases"/>
    <property type="match status" value="1"/>
</dbReference>
<evidence type="ECO:0000256" key="2">
    <source>
        <dbReference type="ARBA" id="ARBA00022801"/>
    </source>
</evidence>
<dbReference type="InterPro" id="IPR017853">
    <property type="entry name" value="GH"/>
</dbReference>
<dbReference type="RefSeq" id="XP_040766451.1">
    <property type="nucleotide sequence ID" value="XM_040908451.1"/>
</dbReference>
<dbReference type="Gene3D" id="3.20.20.80">
    <property type="entry name" value="Glycosidases"/>
    <property type="match status" value="1"/>
</dbReference>
<organism evidence="10 11">
    <name type="scientific">Laetiporus sulphureus 93-53</name>
    <dbReference type="NCBI Taxonomy" id="1314785"/>
    <lineage>
        <taxon>Eukaryota</taxon>
        <taxon>Fungi</taxon>
        <taxon>Dikarya</taxon>
        <taxon>Basidiomycota</taxon>
        <taxon>Agaricomycotina</taxon>
        <taxon>Agaricomycetes</taxon>
        <taxon>Polyporales</taxon>
        <taxon>Laetiporus</taxon>
    </lineage>
</organism>
<evidence type="ECO:0000256" key="7">
    <source>
        <dbReference type="RuleBase" id="RU361153"/>
    </source>
</evidence>
<accession>A0A165FBF0</accession>
<dbReference type="PANTHER" id="PTHR31297:SF42">
    <property type="entry name" value="GLYCOSIDE HYDROLASE FAMILY 5 DOMAIN-CONTAINING PROTEIN"/>
    <property type="match status" value="1"/>
</dbReference>
<keyword evidence="3 7" id="KW-0326">Glycosidase</keyword>
<dbReference type="GO" id="GO:0071555">
    <property type="term" value="P:cell wall organization"/>
    <property type="evidence" value="ECO:0007669"/>
    <property type="project" value="UniProtKB-KW"/>
</dbReference>
<dbReference type="InterPro" id="IPR050386">
    <property type="entry name" value="Glycosyl_hydrolase_5"/>
</dbReference>
<evidence type="ECO:0000313" key="11">
    <source>
        <dbReference type="Proteomes" id="UP000076871"/>
    </source>
</evidence>
<dbReference type="OrthoDB" id="62120at2759"/>
<protein>
    <recommendedName>
        <fullName evidence="6">glucan 1,3-beta-glucosidase</fullName>
        <ecNumber evidence="6">3.2.1.58</ecNumber>
    </recommendedName>
</protein>
<dbReference type="GO" id="GO:0009251">
    <property type="term" value="P:glucan catabolic process"/>
    <property type="evidence" value="ECO:0007669"/>
    <property type="project" value="TreeGrafter"/>
</dbReference>
<reference evidence="10 11" key="1">
    <citation type="journal article" date="2016" name="Mol. Biol. Evol.">
        <title>Comparative Genomics of Early-Diverging Mushroom-Forming Fungi Provides Insights into the Origins of Lignocellulose Decay Capabilities.</title>
        <authorList>
            <person name="Nagy L.G."/>
            <person name="Riley R."/>
            <person name="Tritt A."/>
            <person name="Adam C."/>
            <person name="Daum C."/>
            <person name="Floudas D."/>
            <person name="Sun H."/>
            <person name="Yadav J.S."/>
            <person name="Pangilinan J."/>
            <person name="Larsson K.H."/>
            <person name="Matsuura K."/>
            <person name="Barry K."/>
            <person name="Labutti K."/>
            <person name="Kuo R."/>
            <person name="Ohm R.A."/>
            <person name="Bhattacharya S.S."/>
            <person name="Shirouzu T."/>
            <person name="Yoshinaga Y."/>
            <person name="Martin F.M."/>
            <person name="Grigoriev I.V."/>
            <person name="Hibbett D.S."/>
        </authorList>
    </citation>
    <scope>NUCLEOTIDE SEQUENCE [LARGE SCALE GENOMIC DNA]</scope>
    <source>
        <strain evidence="10 11">93-53</strain>
    </source>
</reference>
<comment type="catalytic activity">
    <reaction evidence="5">
        <text>Successive hydrolysis of beta-D-glucose units from the non-reducing ends of (1-&gt;3)-beta-D-glucans, releasing alpha-glucose.</text>
        <dbReference type="EC" id="3.2.1.58"/>
    </reaction>
</comment>
<evidence type="ECO:0000256" key="1">
    <source>
        <dbReference type="ARBA" id="ARBA00005641"/>
    </source>
</evidence>
<keyword evidence="4" id="KW-0961">Cell wall biogenesis/degradation</keyword>
<gene>
    <name evidence="10" type="ORF">LAESUDRAFT_723623</name>
</gene>
<evidence type="ECO:0000256" key="3">
    <source>
        <dbReference type="ARBA" id="ARBA00023295"/>
    </source>
</evidence>
<proteinExistence type="inferred from homology"/>
<dbReference type="FunFam" id="3.20.20.80:FF:000033">
    <property type="entry name" value="Glucan 1,3-beta-glucosidase A"/>
    <property type="match status" value="1"/>
</dbReference>
<name>A0A165FBF0_9APHY</name>
<dbReference type="Proteomes" id="UP000076871">
    <property type="component" value="Unassembled WGS sequence"/>
</dbReference>
<feature type="signal peptide" evidence="8">
    <location>
        <begin position="1"/>
        <end position="23"/>
    </location>
</feature>
<feature type="domain" description="Glycoside hydrolase family 5" evidence="9">
    <location>
        <begin position="83"/>
        <end position="318"/>
    </location>
</feature>
<dbReference type="STRING" id="1314785.A0A165FBF0"/>
<dbReference type="EC" id="3.2.1.58" evidence="6"/>
<evidence type="ECO:0000256" key="8">
    <source>
        <dbReference type="SAM" id="SignalP"/>
    </source>
</evidence>
<dbReference type="GO" id="GO:0004338">
    <property type="term" value="F:glucan exo-1,3-beta-glucosidase activity"/>
    <property type="evidence" value="ECO:0007669"/>
    <property type="project" value="UniProtKB-EC"/>
</dbReference>
<keyword evidence="2 7" id="KW-0378">Hydrolase</keyword>
<dbReference type="GO" id="GO:0009986">
    <property type="term" value="C:cell surface"/>
    <property type="evidence" value="ECO:0007669"/>
    <property type="project" value="TreeGrafter"/>
</dbReference>
<feature type="chain" id="PRO_5007857684" description="glucan 1,3-beta-glucosidase" evidence="8">
    <location>
        <begin position="24"/>
        <end position="424"/>
    </location>
</feature>
<comment type="similarity">
    <text evidence="1 7">Belongs to the glycosyl hydrolase 5 (cellulase A) family.</text>
</comment>
<dbReference type="PANTHER" id="PTHR31297">
    <property type="entry name" value="GLUCAN ENDO-1,6-BETA-GLUCOSIDASE B"/>
    <property type="match status" value="1"/>
</dbReference>